<protein>
    <recommendedName>
        <fullName evidence="7">30S ribosomal protein S15</fullName>
    </recommendedName>
</protein>
<proteinExistence type="inferred from homology"/>
<dbReference type="HAMAP" id="MF_01343_B">
    <property type="entry name" value="Ribosomal_uS15_B"/>
    <property type="match status" value="1"/>
</dbReference>
<dbReference type="EMBL" id="HBIN01020628">
    <property type="protein sequence ID" value="CAE0445774.1"/>
    <property type="molecule type" value="Transcribed_RNA"/>
</dbReference>
<dbReference type="InterPro" id="IPR009068">
    <property type="entry name" value="uS15_NS1_RNA-bd_sf"/>
</dbReference>
<dbReference type="GO" id="GO:0006412">
    <property type="term" value="P:translation"/>
    <property type="evidence" value="ECO:0007669"/>
    <property type="project" value="InterPro"/>
</dbReference>
<dbReference type="PANTHER" id="PTHR23321:SF26">
    <property type="entry name" value="SMALL RIBOSOMAL SUBUNIT PROTEIN US15M"/>
    <property type="match status" value="1"/>
</dbReference>
<reference evidence="5" key="1">
    <citation type="submission" date="2021-01" db="EMBL/GenBank/DDBJ databases">
        <authorList>
            <person name="Corre E."/>
            <person name="Pelletier E."/>
            <person name="Niang G."/>
            <person name="Scheremetjew M."/>
            <person name="Finn R."/>
            <person name="Kale V."/>
            <person name="Holt S."/>
            <person name="Cochrane G."/>
            <person name="Meng A."/>
            <person name="Brown T."/>
            <person name="Cohen L."/>
        </authorList>
    </citation>
    <scope>NUCLEOTIDE SEQUENCE</scope>
    <source>
        <strain evidence="5">GSBS06</strain>
    </source>
</reference>
<name>A0A6S8F1X8_9STRA</name>
<dbReference type="GO" id="GO:0022627">
    <property type="term" value="C:cytosolic small ribosomal subunit"/>
    <property type="evidence" value="ECO:0007669"/>
    <property type="project" value="TreeGrafter"/>
</dbReference>
<accession>A0A6S8F1X8</accession>
<dbReference type="GO" id="GO:0003735">
    <property type="term" value="F:structural constituent of ribosome"/>
    <property type="evidence" value="ECO:0007669"/>
    <property type="project" value="InterPro"/>
</dbReference>
<evidence type="ECO:0000256" key="4">
    <source>
        <dbReference type="RuleBase" id="RU003919"/>
    </source>
</evidence>
<dbReference type="NCBIfam" id="TIGR00952">
    <property type="entry name" value="S15_bact"/>
    <property type="match status" value="1"/>
</dbReference>
<gene>
    <name evidence="5" type="ORF">ASTO00021_LOCUS15778</name>
    <name evidence="6" type="ORF">ASTO00021_LOCUS15779</name>
</gene>
<dbReference type="EMBL" id="HBIN01020629">
    <property type="protein sequence ID" value="CAE0445775.1"/>
    <property type="molecule type" value="Transcribed_RNA"/>
</dbReference>
<evidence type="ECO:0000256" key="1">
    <source>
        <dbReference type="ARBA" id="ARBA00008434"/>
    </source>
</evidence>
<evidence type="ECO:0000313" key="6">
    <source>
        <dbReference type="EMBL" id="CAE0445775.1"/>
    </source>
</evidence>
<dbReference type="Pfam" id="PF00312">
    <property type="entry name" value="Ribosomal_S15"/>
    <property type="match status" value="1"/>
</dbReference>
<comment type="similarity">
    <text evidence="1 4">Belongs to the universal ribosomal protein uS15 family.</text>
</comment>
<dbReference type="PANTHER" id="PTHR23321">
    <property type="entry name" value="RIBOSOMAL PROTEIN S15, BACTERIAL AND ORGANELLAR"/>
    <property type="match status" value="1"/>
</dbReference>
<evidence type="ECO:0000313" key="5">
    <source>
        <dbReference type="EMBL" id="CAE0445774.1"/>
    </source>
</evidence>
<keyword evidence="2 4" id="KW-0689">Ribosomal protein</keyword>
<evidence type="ECO:0008006" key="7">
    <source>
        <dbReference type="Google" id="ProtNLM"/>
    </source>
</evidence>
<organism evidence="5">
    <name type="scientific">Aplanochytrium stocchinoi</name>
    <dbReference type="NCBI Taxonomy" id="215587"/>
    <lineage>
        <taxon>Eukaryota</taxon>
        <taxon>Sar</taxon>
        <taxon>Stramenopiles</taxon>
        <taxon>Bigyra</taxon>
        <taxon>Labyrinthulomycetes</taxon>
        <taxon>Thraustochytrida</taxon>
        <taxon>Thraustochytriidae</taxon>
        <taxon>Aplanochytrium</taxon>
    </lineage>
</organism>
<dbReference type="Gene3D" id="1.10.287.10">
    <property type="entry name" value="S15/NS1, RNA-binding"/>
    <property type="match status" value="1"/>
</dbReference>
<sequence length="159" mass="18365">MIRSFKTMMVRGESLLSKQEDLFIRSIPSSVHVHRMFCSAAESDETVKRFFQIAETTTKGKFLDLKADEMAKVNQHELDTGTPEAQIASLTVRIDRLREHFQHHKKDFHSRRGMDSLVTRRRKVMQHLKRNSPERYKQCVDILGLDAKLVGSISVKPKG</sequence>
<evidence type="ECO:0000256" key="2">
    <source>
        <dbReference type="ARBA" id="ARBA00022980"/>
    </source>
</evidence>
<dbReference type="SUPFAM" id="SSF47060">
    <property type="entry name" value="S15/NS1 RNA-binding domain"/>
    <property type="match status" value="1"/>
</dbReference>
<dbReference type="InterPro" id="IPR000589">
    <property type="entry name" value="Ribosomal_uS15"/>
</dbReference>
<dbReference type="SMART" id="SM01387">
    <property type="entry name" value="Ribosomal_S15"/>
    <property type="match status" value="1"/>
</dbReference>
<keyword evidence="3 4" id="KW-0687">Ribonucleoprotein</keyword>
<dbReference type="InterPro" id="IPR005290">
    <property type="entry name" value="Ribosomal_uS15_bac-type"/>
</dbReference>
<evidence type="ECO:0000256" key="3">
    <source>
        <dbReference type="ARBA" id="ARBA00023274"/>
    </source>
</evidence>
<dbReference type="AlphaFoldDB" id="A0A6S8F1X8"/>
<dbReference type="CDD" id="cd00353">
    <property type="entry name" value="Ribosomal_S15p_S13e"/>
    <property type="match status" value="1"/>
</dbReference>